<keyword evidence="2 4" id="KW-0863">Zinc-finger</keyword>
<dbReference type="InterPro" id="IPR013083">
    <property type="entry name" value="Znf_RING/FYVE/PHD"/>
</dbReference>
<dbReference type="STRING" id="52838.A0A4S8JCG5"/>
<dbReference type="Gene3D" id="3.30.40.10">
    <property type="entry name" value="Zinc/RING finger domain, C3HC4 (zinc finger)"/>
    <property type="match status" value="1"/>
</dbReference>
<dbReference type="SMART" id="SM00184">
    <property type="entry name" value="RING"/>
    <property type="match status" value="1"/>
</dbReference>
<evidence type="ECO:0000256" key="5">
    <source>
        <dbReference type="SAM" id="MobiDB-lite"/>
    </source>
</evidence>
<dbReference type="PANTHER" id="PTHR45931:SF3">
    <property type="entry name" value="RING ZINC FINGER-CONTAINING PROTEIN"/>
    <property type="match status" value="1"/>
</dbReference>
<keyword evidence="8" id="KW-1185">Reference proteome</keyword>
<feature type="region of interest" description="Disordered" evidence="5">
    <location>
        <begin position="1"/>
        <end position="34"/>
    </location>
</feature>
<dbReference type="Pfam" id="PF13639">
    <property type="entry name" value="zf-RING_2"/>
    <property type="match status" value="1"/>
</dbReference>
<dbReference type="PANTHER" id="PTHR45931">
    <property type="entry name" value="SI:CH211-59O9.10"/>
    <property type="match status" value="1"/>
</dbReference>
<dbReference type="GO" id="GO:0061630">
    <property type="term" value="F:ubiquitin protein ligase activity"/>
    <property type="evidence" value="ECO:0007669"/>
    <property type="project" value="TreeGrafter"/>
</dbReference>
<dbReference type="InterPro" id="IPR051834">
    <property type="entry name" value="RING_finger_E3_ligase"/>
</dbReference>
<protein>
    <recommendedName>
        <fullName evidence="6">RING-type domain-containing protein</fullName>
    </recommendedName>
</protein>
<evidence type="ECO:0000256" key="1">
    <source>
        <dbReference type="ARBA" id="ARBA00022723"/>
    </source>
</evidence>
<organism evidence="7 8">
    <name type="scientific">Musa balbisiana</name>
    <name type="common">Banana</name>
    <dbReference type="NCBI Taxonomy" id="52838"/>
    <lineage>
        <taxon>Eukaryota</taxon>
        <taxon>Viridiplantae</taxon>
        <taxon>Streptophyta</taxon>
        <taxon>Embryophyta</taxon>
        <taxon>Tracheophyta</taxon>
        <taxon>Spermatophyta</taxon>
        <taxon>Magnoliopsida</taxon>
        <taxon>Liliopsida</taxon>
        <taxon>Zingiberales</taxon>
        <taxon>Musaceae</taxon>
        <taxon>Musa</taxon>
    </lineage>
</organism>
<evidence type="ECO:0000256" key="4">
    <source>
        <dbReference type="PROSITE-ProRule" id="PRU00175"/>
    </source>
</evidence>
<sequence length="279" mass="32041">MSSNTNTFIYPRGWRNGNEHGSSQSPEHDRRPIWRPSVPHTLIRRPEEDLYNPWRLFEERVRTGPFGLTRFPSRPHSPVQILVLSGSADDRVNPRLTQFIRDSPPRIRGEWHLGQAAEPEDQGLTAEEFKKAMGKLRKQVYSPPYPPRRAWKRGLFSRRTDTGADDPEEEDGKDCTICLEAFLPTDQVLVTPCNHMFHNDCLVPWVKSQGKCPVCRFVLCERKEGAPVRRSDGGANSNYFPHNASDLDDEELPLDLLTLLRAMEEAFGWVNYARAASYR</sequence>
<comment type="caution">
    <text evidence="7">The sequence shown here is derived from an EMBL/GenBank/DDBJ whole genome shotgun (WGS) entry which is preliminary data.</text>
</comment>
<feature type="domain" description="RING-type" evidence="6">
    <location>
        <begin position="175"/>
        <end position="216"/>
    </location>
</feature>
<evidence type="ECO:0000256" key="3">
    <source>
        <dbReference type="ARBA" id="ARBA00022833"/>
    </source>
</evidence>
<keyword evidence="1" id="KW-0479">Metal-binding</keyword>
<evidence type="ECO:0000256" key="2">
    <source>
        <dbReference type="ARBA" id="ARBA00022771"/>
    </source>
</evidence>
<proteinExistence type="predicted"/>
<evidence type="ECO:0000259" key="6">
    <source>
        <dbReference type="PROSITE" id="PS50089"/>
    </source>
</evidence>
<dbReference type="AlphaFoldDB" id="A0A4S8JCG5"/>
<reference evidence="7 8" key="1">
    <citation type="journal article" date="2019" name="Nat. Plants">
        <title>Genome sequencing of Musa balbisiana reveals subgenome evolution and function divergence in polyploid bananas.</title>
        <authorList>
            <person name="Yao X."/>
        </authorList>
    </citation>
    <scope>NUCLEOTIDE SEQUENCE [LARGE SCALE GENOMIC DNA]</scope>
    <source>
        <strain evidence="8">cv. DH-PKW</strain>
        <tissue evidence="7">Leaves</tissue>
    </source>
</reference>
<dbReference type="InterPro" id="IPR001841">
    <property type="entry name" value="Znf_RING"/>
</dbReference>
<accession>A0A4S8JCG5</accession>
<gene>
    <name evidence="7" type="ORF">C4D60_Mb07t02700</name>
</gene>
<dbReference type="FunFam" id="3.30.40.10:FF:000468">
    <property type="entry name" value="RING/U-box superfamily protein"/>
    <property type="match status" value="1"/>
</dbReference>
<dbReference type="SUPFAM" id="SSF57850">
    <property type="entry name" value="RING/U-box"/>
    <property type="match status" value="1"/>
</dbReference>
<dbReference type="EMBL" id="PYDT01000005">
    <property type="protein sequence ID" value="THU59493.1"/>
    <property type="molecule type" value="Genomic_DNA"/>
</dbReference>
<dbReference type="GO" id="GO:0008270">
    <property type="term" value="F:zinc ion binding"/>
    <property type="evidence" value="ECO:0007669"/>
    <property type="project" value="UniProtKB-KW"/>
</dbReference>
<evidence type="ECO:0000313" key="7">
    <source>
        <dbReference type="EMBL" id="THU59493.1"/>
    </source>
</evidence>
<dbReference type="PROSITE" id="PS50089">
    <property type="entry name" value="ZF_RING_2"/>
    <property type="match status" value="1"/>
</dbReference>
<dbReference type="Proteomes" id="UP000317650">
    <property type="component" value="Chromosome 7"/>
</dbReference>
<dbReference type="GO" id="GO:0006511">
    <property type="term" value="P:ubiquitin-dependent protein catabolic process"/>
    <property type="evidence" value="ECO:0007669"/>
    <property type="project" value="TreeGrafter"/>
</dbReference>
<dbReference type="GO" id="GO:0005634">
    <property type="term" value="C:nucleus"/>
    <property type="evidence" value="ECO:0007669"/>
    <property type="project" value="TreeGrafter"/>
</dbReference>
<keyword evidence="3" id="KW-0862">Zinc</keyword>
<evidence type="ECO:0000313" key="8">
    <source>
        <dbReference type="Proteomes" id="UP000317650"/>
    </source>
</evidence>
<name>A0A4S8JCG5_MUSBA</name>